<comment type="caution">
    <text evidence="3">The sequence shown here is derived from an EMBL/GenBank/DDBJ whole genome shotgun (WGS) entry which is preliminary data.</text>
</comment>
<sequence>MSGCCAPGRGPHEEHAAPGSDPRADLLTIGPPRPAAPRIKGLIDLDGGTFAMGYEGPLANPGEGEGPVRDVGVAPFRIAATTVTNQQFATFVKQTGYVTEAEQAGWSFVFHLLVADPSAVRGRPVGATWWCAVDGADWRHPGGPGTDAARLAQHPVVHVSAHDAEAYCAWAGVRLPTEQEWEYAARGGLEGAIYPWGDTHPEEGRTRRARIWEGRFPDLPDGGPASVGPLPVKALAPNGYGLHHAVGNVWEWTASTWDVGPSAADRVRRGGSYLCHDSYCNRYRVAARDHSAPGDSTGNLGFRVAADR</sequence>
<name>A0ABP7XF95_9ACTN</name>
<gene>
    <name evidence="3" type="ORF">GCM10022215_11970</name>
</gene>
<accession>A0ABP7XF95</accession>
<dbReference type="SUPFAM" id="SSF56436">
    <property type="entry name" value="C-type lectin-like"/>
    <property type="match status" value="1"/>
</dbReference>
<dbReference type="RefSeq" id="WP_344732356.1">
    <property type="nucleotide sequence ID" value="NZ_BAAAZH010000010.1"/>
</dbReference>
<dbReference type="PANTHER" id="PTHR23150:SF19">
    <property type="entry name" value="FORMYLGLYCINE-GENERATING ENZYME"/>
    <property type="match status" value="1"/>
</dbReference>
<reference evidence="4" key="1">
    <citation type="journal article" date="2019" name="Int. J. Syst. Evol. Microbiol.">
        <title>The Global Catalogue of Microorganisms (GCM) 10K type strain sequencing project: providing services to taxonomists for standard genome sequencing and annotation.</title>
        <authorList>
            <consortium name="The Broad Institute Genomics Platform"/>
            <consortium name="The Broad Institute Genome Sequencing Center for Infectious Disease"/>
            <person name="Wu L."/>
            <person name="Ma J."/>
        </authorList>
    </citation>
    <scope>NUCLEOTIDE SEQUENCE [LARGE SCALE GENOMIC DNA]</scope>
    <source>
        <strain evidence="4">JCM 16703</strain>
    </source>
</reference>
<evidence type="ECO:0000256" key="1">
    <source>
        <dbReference type="SAM" id="MobiDB-lite"/>
    </source>
</evidence>
<feature type="region of interest" description="Disordered" evidence="1">
    <location>
        <begin position="1"/>
        <end position="25"/>
    </location>
</feature>
<dbReference type="InterPro" id="IPR016187">
    <property type="entry name" value="CTDL_fold"/>
</dbReference>
<organism evidence="3 4">
    <name type="scientific">Nocardioides fonticola</name>
    <dbReference type="NCBI Taxonomy" id="450363"/>
    <lineage>
        <taxon>Bacteria</taxon>
        <taxon>Bacillati</taxon>
        <taxon>Actinomycetota</taxon>
        <taxon>Actinomycetes</taxon>
        <taxon>Propionibacteriales</taxon>
        <taxon>Nocardioidaceae</taxon>
        <taxon>Nocardioides</taxon>
    </lineage>
</organism>
<keyword evidence="4" id="KW-1185">Reference proteome</keyword>
<evidence type="ECO:0000313" key="4">
    <source>
        <dbReference type="Proteomes" id="UP001501495"/>
    </source>
</evidence>
<dbReference type="Proteomes" id="UP001501495">
    <property type="component" value="Unassembled WGS sequence"/>
</dbReference>
<dbReference type="InterPro" id="IPR042095">
    <property type="entry name" value="SUMF_sf"/>
</dbReference>
<dbReference type="InterPro" id="IPR051043">
    <property type="entry name" value="Sulfatase_Mod_Factor_Kinase"/>
</dbReference>
<evidence type="ECO:0000259" key="2">
    <source>
        <dbReference type="Pfam" id="PF03781"/>
    </source>
</evidence>
<dbReference type="PANTHER" id="PTHR23150">
    <property type="entry name" value="SULFATASE MODIFYING FACTOR 1, 2"/>
    <property type="match status" value="1"/>
</dbReference>
<proteinExistence type="predicted"/>
<dbReference type="InterPro" id="IPR005532">
    <property type="entry name" value="SUMF_dom"/>
</dbReference>
<dbReference type="Pfam" id="PF03781">
    <property type="entry name" value="FGE-sulfatase"/>
    <property type="match status" value="1"/>
</dbReference>
<protein>
    <submittedName>
        <fullName evidence="3">Formylglycine-generating enzyme family protein</fullName>
    </submittedName>
</protein>
<feature type="domain" description="Sulfatase-modifying factor enzyme-like" evidence="2">
    <location>
        <begin position="40"/>
        <end position="305"/>
    </location>
</feature>
<dbReference type="EMBL" id="BAAAZH010000010">
    <property type="protein sequence ID" value="GAA4114113.1"/>
    <property type="molecule type" value="Genomic_DNA"/>
</dbReference>
<evidence type="ECO:0000313" key="3">
    <source>
        <dbReference type="EMBL" id="GAA4114113.1"/>
    </source>
</evidence>
<dbReference type="Gene3D" id="3.90.1580.10">
    <property type="entry name" value="paralog of FGE (formylglycine-generating enzyme)"/>
    <property type="match status" value="1"/>
</dbReference>